<dbReference type="SFLD" id="SFLDG01140">
    <property type="entry name" value="C2.B:_Phosphomannomutase_and_P"/>
    <property type="match status" value="1"/>
</dbReference>
<gene>
    <name evidence="1" type="ORF">FYJ60_11600</name>
</gene>
<protein>
    <submittedName>
        <fullName evidence="1">Cof-type HAD-IIB family hydrolase</fullName>
    </submittedName>
</protein>
<keyword evidence="1" id="KW-0378">Hydrolase</keyword>
<dbReference type="EMBL" id="VUMV01000010">
    <property type="protein sequence ID" value="MST82946.1"/>
    <property type="molecule type" value="Genomic_DNA"/>
</dbReference>
<dbReference type="InterPro" id="IPR000150">
    <property type="entry name" value="Cof"/>
</dbReference>
<dbReference type="Gene3D" id="3.30.1240.10">
    <property type="match status" value="1"/>
</dbReference>
<dbReference type="Gene3D" id="3.40.50.1000">
    <property type="entry name" value="HAD superfamily/HAD-like"/>
    <property type="match status" value="1"/>
</dbReference>
<dbReference type="InterPro" id="IPR023214">
    <property type="entry name" value="HAD_sf"/>
</dbReference>
<dbReference type="GO" id="GO:0005829">
    <property type="term" value="C:cytosol"/>
    <property type="evidence" value="ECO:0007669"/>
    <property type="project" value="TreeGrafter"/>
</dbReference>
<comment type="caution">
    <text evidence="1">The sequence shown here is derived from an EMBL/GenBank/DDBJ whole genome shotgun (WGS) entry which is preliminary data.</text>
</comment>
<dbReference type="GO" id="GO:0016791">
    <property type="term" value="F:phosphatase activity"/>
    <property type="evidence" value="ECO:0007669"/>
    <property type="project" value="TreeGrafter"/>
</dbReference>
<sequence>MSHKIVFLDIDGTLTTFQGVLPDSGREALQKANENGHHMIICTGRSGTQLYPQLLEKELFAGYITSAGADIRLGGLSLVQYSIPAEPLHHAMDVLDSLHAYYFLQCPDGVFADPETALAAPELISAGTMDPKDAERMFGKVSVREDIRATKNCQKLCFYQAHSTIEEIQKRLGGFFETLTSSFAVSDSCDGEIMVRGYDKGTAMQKVLDATGTDRRDTIAFGDGPNDKVMLEFAQTGVAMGNASDDLKRAADLVTDRVDRDGLYKGFRMTGLID</sequence>
<keyword evidence="2" id="KW-1185">Reference proteome</keyword>
<dbReference type="Pfam" id="PF08282">
    <property type="entry name" value="Hydrolase_3"/>
    <property type="match status" value="1"/>
</dbReference>
<organism evidence="1 2">
    <name type="scientific">Bilifractor porci</name>
    <dbReference type="NCBI Taxonomy" id="2606636"/>
    <lineage>
        <taxon>Bacteria</taxon>
        <taxon>Bacillati</taxon>
        <taxon>Bacillota</taxon>
        <taxon>Clostridia</taxon>
        <taxon>Lachnospirales</taxon>
        <taxon>Lachnospiraceae</taxon>
        <taxon>Bilifractor</taxon>
    </lineage>
</organism>
<dbReference type="InterPro" id="IPR036412">
    <property type="entry name" value="HAD-like_sf"/>
</dbReference>
<dbReference type="SFLD" id="SFLDS00003">
    <property type="entry name" value="Haloacid_Dehalogenase"/>
    <property type="match status" value="1"/>
</dbReference>
<dbReference type="PANTHER" id="PTHR10000">
    <property type="entry name" value="PHOSPHOSERINE PHOSPHATASE"/>
    <property type="match status" value="1"/>
</dbReference>
<evidence type="ECO:0000313" key="1">
    <source>
        <dbReference type="EMBL" id="MST82946.1"/>
    </source>
</evidence>
<dbReference type="SUPFAM" id="SSF56784">
    <property type="entry name" value="HAD-like"/>
    <property type="match status" value="1"/>
</dbReference>
<dbReference type="PANTHER" id="PTHR10000:SF25">
    <property type="entry name" value="PHOSPHATASE YKRA-RELATED"/>
    <property type="match status" value="1"/>
</dbReference>
<dbReference type="RefSeq" id="WP_154458845.1">
    <property type="nucleotide sequence ID" value="NZ_VUMV01000010.1"/>
</dbReference>
<accession>A0A7X2TQM0</accession>
<evidence type="ECO:0000313" key="2">
    <source>
        <dbReference type="Proteomes" id="UP000466864"/>
    </source>
</evidence>
<dbReference type="GO" id="GO:0000287">
    <property type="term" value="F:magnesium ion binding"/>
    <property type="evidence" value="ECO:0007669"/>
    <property type="project" value="TreeGrafter"/>
</dbReference>
<name>A0A7X2TQM0_9FIRM</name>
<dbReference type="Proteomes" id="UP000466864">
    <property type="component" value="Unassembled WGS sequence"/>
</dbReference>
<reference evidence="1 2" key="1">
    <citation type="submission" date="2019-08" db="EMBL/GenBank/DDBJ databases">
        <title>In-depth cultivation of the pig gut microbiome towards novel bacterial diversity and tailored functional studies.</title>
        <authorList>
            <person name="Wylensek D."/>
            <person name="Hitch T.C.A."/>
            <person name="Clavel T."/>
        </authorList>
    </citation>
    <scope>NUCLEOTIDE SEQUENCE [LARGE SCALE GENOMIC DNA]</scope>
    <source>
        <strain evidence="1 2">Oil+RF-744-WCA-WT-13</strain>
    </source>
</reference>
<dbReference type="PROSITE" id="PS01229">
    <property type="entry name" value="COF_2"/>
    <property type="match status" value="1"/>
</dbReference>
<proteinExistence type="predicted"/>
<dbReference type="AlphaFoldDB" id="A0A7X2TQM0"/>
<dbReference type="NCBIfam" id="TIGR00099">
    <property type="entry name" value="Cof-subfamily"/>
    <property type="match status" value="1"/>
</dbReference>